<reference evidence="2" key="1">
    <citation type="submission" date="2021-11" db="EMBL/GenBank/DDBJ databases">
        <authorList>
            <consortium name="Genoscope - CEA"/>
            <person name="William W."/>
        </authorList>
    </citation>
    <scope>NUCLEOTIDE SEQUENCE</scope>
</reference>
<dbReference type="OrthoDB" id="277029at2759"/>
<dbReference type="GO" id="GO:0005634">
    <property type="term" value="C:nucleus"/>
    <property type="evidence" value="ECO:0007669"/>
    <property type="project" value="UniProtKB-SubCell"/>
</dbReference>
<keyword evidence="1" id="KW-0805">Transcription regulation</keyword>
<comment type="caution">
    <text evidence="2">The sequence shown here is derived from an EMBL/GenBank/DDBJ whole genome shotgun (WGS) entry which is preliminary data.</text>
</comment>
<dbReference type="GO" id="GO:0000994">
    <property type="term" value="F:RNA polymerase III core binding"/>
    <property type="evidence" value="ECO:0007669"/>
    <property type="project" value="TreeGrafter"/>
</dbReference>
<keyword evidence="1" id="KW-0539">Nucleus</keyword>
<dbReference type="AlphaFoldDB" id="A0A8J2SMK1"/>
<dbReference type="PANTHER" id="PTHR22504:SF0">
    <property type="entry name" value="REPRESSOR OF RNA POLYMERASE III TRANSCRIPTION MAF1 HOMOLOG"/>
    <property type="match status" value="1"/>
</dbReference>
<name>A0A8J2SMK1_9STRA</name>
<evidence type="ECO:0000256" key="1">
    <source>
        <dbReference type="PIRNR" id="PIRNR037240"/>
    </source>
</evidence>
<dbReference type="Gene3D" id="3.40.1000.50">
    <property type="entry name" value="Repressor of RNA polymerase III transcription Maf1"/>
    <property type="match status" value="1"/>
</dbReference>
<proteinExistence type="inferred from homology"/>
<accession>A0A8J2SMK1</accession>
<gene>
    <name evidence="2" type="ORF">PECAL_4P26200</name>
</gene>
<dbReference type="GO" id="GO:0016480">
    <property type="term" value="P:negative regulation of transcription by RNA polymerase III"/>
    <property type="evidence" value="ECO:0007669"/>
    <property type="project" value="UniProtKB-UniRule"/>
</dbReference>
<keyword evidence="1" id="KW-0804">Transcription</keyword>
<evidence type="ECO:0000313" key="2">
    <source>
        <dbReference type="EMBL" id="CAH0375293.1"/>
    </source>
</evidence>
<dbReference type="Pfam" id="PF09174">
    <property type="entry name" value="Maf1"/>
    <property type="match status" value="1"/>
</dbReference>
<dbReference type="EMBL" id="CAKKNE010000004">
    <property type="protein sequence ID" value="CAH0375293.1"/>
    <property type="molecule type" value="Genomic_DNA"/>
</dbReference>
<keyword evidence="3" id="KW-1185">Reference proteome</keyword>
<dbReference type="PIRSF" id="PIRSF037240">
    <property type="entry name" value="RNA_polIII_Trep_MAF1"/>
    <property type="match status" value="1"/>
</dbReference>
<comment type="subcellular location">
    <subcellularLocation>
        <location evidence="1">Nucleus</location>
    </subcellularLocation>
</comment>
<keyword evidence="1" id="KW-0678">Repressor</keyword>
<sequence length="235" mass="26481">MKLLENPRLSALTAFLSQRRLGERVLDGRVEAFSCKRAGEDKKLAKELEAQFAAESRNSPSSMEASSPLGALAQPATRRLLVDLIATLNASFPDHDFSNLRPEQFCREAGAQFAVRACARHLAELATAERFRAPGGGEFLDELWAAIEEAIQLRECEVYSYVPDGESDPFSEGALWSFNYFFFNKRLKRIVYLSCVARSRQLCPSPFSDVEDEYRIRQDDSQDDFVGGDLMFDED</sequence>
<dbReference type="InterPro" id="IPR038564">
    <property type="entry name" value="Maf1_sf"/>
</dbReference>
<protein>
    <recommendedName>
        <fullName evidence="1">Repressor of RNA polymerase III transcription</fullName>
    </recommendedName>
</protein>
<dbReference type="PANTHER" id="PTHR22504">
    <property type="entry name" value="REPRESSOR OF RNA POLYMERASE III TRANSCRIPTION MAF1"/>
    <property type="match status" value="1"/>
</dbReference>
<dbReference type="Proteomes" id="UP000789595">
    <property type="component" value="Unassembled WGS sequence"/>
</dbReference>
<evidence type="ECO:0000313" key="3">
    <source>
        <dbReference type="Proteomes" id="UP000789595"/>
    </source>
</evidence>
<organism evidence="2 3">
    <name type="scientific">Pelagomonas calceolata</name>
    <dbReference type="NCBI Taxonomy" id="35677"/>
    <lineage>
        <taxon>Eukaryota</taxon>
        <taxon>Sar</taxon>
        <taxon>Stramenopiles</taxon>
        <taxon>Ochrophyta</taxon>
        <taxon>Pelagophyceae</taxon>
        <taxon>Pelagomonadales</taxon>
        <taxon>Pelagomonadaceae</taxon>
        <taxon>Pelagomonas</taxon>
    </lineage>
</organism>
<dbReference type="InterPro" id="IPR015257">
    <property type="entry name" value="Maf1"/>
</dbReference>
<comment type="similarity">
    <text evidence="1">Belongs to the MAF1 family.</text>
</comment>